<evidence type="ECO:0000256" key="1">
    <source>
        <dbReference type="ARBA" id="ARBA00004141"/>
    </source>
</evidence>
<keyword evidence="13" id="KW-1185">Reference proteome</keyword>
<gene>
    <name evidence="12" type="ORF">DSTB1V02_LOCUS6876</name>
</gene>
<evidence type="ECO:0000256" key="5">
    <source>
        <dbReference type="ARBA" id="ARBA00022786"/>
    </source>
</evidence>
<keyword evidence="6" id="KW-0862">Zinc</keyword>
<dbReference type="InterPro" id="IPR017907">
    <property type="entry name" value="Znf_RING_CS"/>
</dbReference>
<dbReference type="InterPro" id="IPR013083">
    <property type="entry name" value="Znf_RING/FYVE/PHD"/>
</dbReference>
<feature type="transmembrane region" description="Helical" evidence="10">
    <location>
        <begin position="35"/>
        <end position="61"/>
    </location>
</feature>
<name>A0A7R8XAK8_9CRUS</name>
<feature type="domain" description="RING-type" evidence="11">
    <location>
        <begin position="102"/>
        <end position="140"/>
    </location>
</feature>
<dbReference type="InterPro" id="IPR044235">
    <property type="entry name" value="RNFT1/2"/>
</dbReference>
<sequence>TDSSEIYAFPLQGKYYLFIEQSSQLYRSFLPIHAWIHYLIFSFQGVGRVFGYILGGIYVLAKIKDIFAHVKAWRVALVRVMQNVTYGTVPNKEQIEATGNQCAICQDDLHSPTLLHCSHIFCEECVATWFDRERTCPMCRAQVADDPQWRDGSTTFFLQIF</sequence>
<dbReference type="CDD" id="cd16532">
    <property type="entry name" value="RING-HC_RNFT1-like"/>
    <property type="match status" value="1"/>
</dbReference>
<dbReference type="PANTHER" id="PTHR15860">
    <property type="entry name" value="UNCHARACTERIZED RING FINGER-CONTAINING PROTEIN"/>
    <property type="match status" value="1"/>
</dbReference>
<evidence type="ECO:0000313" key="12">
    <source>
        <dbReference type="EMBL" id="CAD7247037.1"/>
    </source>
</evidence>
<keyword evidence="3" id="KW-0479">Metal-binding</keyword>
<proteinExistence type="predicted"/>
<dbReference type="PANTHER" id="PTHR15860:SF0">
    <property type="entry name" value="LP20373P"/>
    <property type="match status" value="1"/>
</dbReference>
<dbReference type="PROSITE" id="PS50089">
    <property type="entry name" value="ZF_RING_2"/>
    <property type="match status" value="1"/>
</dbReference>
<evidence type="ECO:0000256" key="9">
    <source>
        <dbReference type="PROSITE-ProRule" id="PRU00175"/>
    </source>
</evidence>
<protein>
    <recommendedName>
        <fullName evidence="11">RING-type domain-containing protein</fullName>
    </recommendedName>
</protein>
<dbReference type="AlphaFoldDB" id="A0A7R8XAK8"/>
<dbReference type="SUPFAM" id="SSF57850">
    <property type="entry name" value="RING/U-box"/>
    <property type="match status" value="1"/>
</dbReference>
<evidence type="ECO:0000256" key="8">
    <source>
        <dbReference type="ARBA" id="ARBA00023136"/>
    </source>
</evidence>
<dbReference type="GO" id="GO:0016020">
    <property type="term" value="C:membrane"/>
    <property type="evidence" value="ECO:0007669"/>
    <property type="project" value="UniProtKB-SubCell"/>
</dbReference>
<evidence type="ECO:0000259" key="11">
    <source>
        <dbReference type="PROSITE" id="PS50089"/>
    </source>
</evidence>
<evidence type="ECO:0000256" key="10">
    <source>
        <dbReference type="SAM" id="Phobius"/>
    </source>
</evidence>
<keyword evidence="2 10" id="KW-0812">Transmembrane</keyword>
<dbReference type="InterPro" id="IPR001841">
    <property type="entry name" value="Znf_RING"/>
</dbReference>
<accession>A0A7R8XAK8</accession>
<dbReference type="OrthoDB" id="9049620at2759"/>
<dbReference type="Gene3D" id="3.30.40.10">
    <property type="entry name" value="Zinc/RING finger domain, C3HC4 (zinc finger)"/>
    <property type="match status" value="1"/>
</dbReference>
<dbReference type="GO" id="GO:1904294">
    <property type="term" value="P:positive regulation of ERAD pathway"/>
    <property type="evidence" value="ECO:0007669"/>
    <property type="project" value="InterPro"/>
</dbReference>
<comment type="subcellular location">
    <subcellularLocation>
        <location evidence="1">Membrane</location>
        <topology evidence="1">Multi-pass membrane protein</topology>
    </subcellularLocation>
</comment>
<keyword evidence="8 10" id="KW-0472">Membrane</keyword>
<organism evidence="12">
    <name type="scientific">Darwinula stevensoni</name>
    <dbReference type="NCBI Taxonomy" id="69355"/>
    <lineage>
        <taxon>Eukaryota</taxon>
        <taxon>Metazoa</taxon>
        <taxon>Ecdysozoa</taxon>
        <taxon>Arthropoda</taxon>
        <taxon>Crustacea</taxon>
        <taxon>Oligostraca</taxon>
        <taxon>Ostracoda</taxon>
        <taxon>Podocopa</taxon>
        <taxon>Podocopida</taxon>
        <taxon>Darwinulocopina</taxon>
        <taxon>Darwinuloidea</taxon>
        <taxon>Darwinulidae</taxon>
        <taxon>Darwinula</taxon>
    </lineage>
</organism>
<dbReference type="GO" id="GO:0061630">
    <property type="term" value="F:ubiquitin protein ligase activity"/>
    <property type="evidence" value="ECO:0007669"/>
    <property type="project" value="InterPro"/>
</dbReference>
<evidence type="ECO:0000256" key="3">
    <source>
        <dbReference type="ARBA" id="ARBA00022723"/>
    </source>
</evidence>
<dbReference type="EMBL" id="CAJPEV010001313">
    <property type="protein sequence ID" value="CAG0891994.1"/>
    <property type="molecule type" value="Genomic_DNA"/>
</dbReference>
<evidence type="ECO:0000256" key="4">
    <source>
        <dbReference type="ARBA" id="ARBA00022771"/>
    </source>
</evidence>
<dbReference type="EMBL" id="LR900830">
    <property type="protein sequence ID" value="CAD7247037.1"/>
    <property type="molecule type" value="Genomic_DNA"/>
</dbReference>
<keyword evidence="4 9" id="KW-0863">Zinc-finger</keyword>
<keyword evidence="7 10" id="KW-1133">Transmembrane helix</keyword>
<evidence type="ECO:0000313" key="13">
    <source>
        <dbReference type="Proteomes" id="UP000677054"/>
    </source>
</evidence>
<feature type="non-terminal residue" evidence="12">
    <location>
        <position position="1"/>
    </location>
</feature>
<evidence type="ECO:0000256" key="6">
    <source>
        <dbReference type="ARBA" id="ARBA00022833"/>
    </source>
</evidence>
<reference evidence="12" key="1">
    <citation type="submission" date="2020-11" db="EMBL/GenBank/DDBJ databases">
        <authorList>
            <person name="Tran Van P."/>
        </authorList>
    </citation>
    <scope>NUCLEOTIDE SEQUENCE</scope>
</reference>
<evidence type="ECO:0000256" key="7">
    <source>
        <dbReference type="ARBA" id="ARBA00022989"/>
    </source>
</evidence>
<dbReference type="PROSITE" id="PS00518">
    <property type="entry name" value="ZF_RING_1"/>
    <property type="match status" value="1"/>
</dbReference>
<dbReference type="Proteomes" id="UP000677054">
    <property type="component" value="Unassembled WGS sequence"/>
</dbReference>
<dbReference type="GO" id="GO:0008270">
    <property type="term" value="F:zinc ion binding"/>
    <property type="evidence" value="ECO:0007669"/>
    <property type="project" value="UniProtKB-KW"/>
</dbReference>
<dbReference type="Pfam" id="PF13920">
    <property type="entry name" value="zf-C3HC4_3"/>
    <property type="match status" value="1"/>
</dbReference>
<dbReference type="SMART" id="SM00184">
    <property type="entry name" value="RING"/>
    <property type="match status" value="1"/>
</dbReference>
<keyword evidence="5" id="KW-0833">Ubl conjugation pathway</keyword>
<evidence type="ECO:0000256" key="2">
    <source>
        <dbReference type="ARBA" id="ARBA00022692"/>
    </source>
</evidence>